<reference evidence="1" key="1">
    <citation type="submission" date="2021-01" db="EMBL/GenBank/DDBJ databases">
        <authorList>
            <person name="Corre E."/>
            <person name="Pelletier E."/>
            <person name="Niang G."/>
            <person name="Scheremetjew M."/>
            <person name="Finn R."/>
            <person name="Kale V."/>
            <person name="Holt S."/>
            <person name="Cochrane G."/>
            <person name="Meng A."/>
            <person name="Brown T."/>
            <person name="Cohen L."/>
        </authorList>
    </citation>
    <scope>NUCLEOTIDE SEQUENCE</scope>
    <source>
        <strain evidence="1">CCCM811</strain>
    </source>
</reference>
<proteinExistence type="predicted"/>
<name>A0A7S3YMK0_9EUKA</name>
<organism evidence="1">
    <name type="scientific">Lotharella globosa</name>
    <dbReference type="NCBI Taxonomy" id="91324"/>
    <lineage>
        <taxon>Eukaryota</taxon>
        <taxon>Sar</taxon>
        <taxon>Rhizaria</taxon>
        <taxon>Cercozoa</taxon>
        <taxon>Chlorarachniophyceae</taxon>
        <taxon>Lotharella</taxon>
    </lineage>
</organism>
<dbReference type="EMBL" id="HBIV01010841">
    <property type="protein sequence ID" value="CAE0656377.1"/>
    <property type="molecule type" value="Transcribed_RNA"/>
</dbReference>
<evidence type="ECO:0000313" key="1">
    <source>
        <dbReference type="EMBL" id="CAE0656377.1"/>
    </source>
</evidence>
<gene>
    <name evidence="1" type="ORF">LGLO00237_LOCUS8120</name>
</gene>
<dbReference type="AlphaFoldDB" id="A0A7S3YMK0"/>
<protein>
    <submittedName>
        <fullName evidence="1">Uncharacterized protein</fullName>
    </submittedName>
</protein>
<sequence length="175" mass="19550">MPHALEQCKANPNEWNTSMLKAPCNDPAYCCFSCFCAPCVTYMHRNEIIADGPYICCLGMCPCCTMELPKIPCLCCEICCCIGLAASANRIHVMNAFSIKPDPCDEYIICCSNIMQCLAICARIFCDPEIADVMENIADILFCIVLSCMQTQTNYEIKNNPRAHGEWPKFQGAMR</sequence>
<dbReference type="PANTHER" id="PTHR31152">
    <property type="entry name" value="PLAC8 FAMILY PROTEIN"/>
    <property type="match status" value="1"/>
</dbReference>
<dbReference type="PANTHER" id="PTHR31152:SF1">
    <property type="entry name" value="PLAC8 FAMILY PROTEIN"/>
    <property type="match status" value="1"/>
</dbReference>
<accession>A0A7S3YMK0</accession>